<dbReference type="InterPro" id="IPR003593">
    <property type="entry name" value="AAA+_ATPase"/>
</dbReference>
<keyword evidence="8 11" id="KW-0143">Chaperone</keyword>
<comment type="subunit">
    <text evidence="9">Homohexamer. The oligomerization is ATP-dependent.</text>
</comment>
<dbReference type="Pfam" id="PF07724">
    <property type="entry name" value="AAA_2"/>
    <property type="match status" value="1"/>
</dbReference>
<keyword evidence="5 11" id="KW-0067">ATP-binding</keyword>
<keyword evidence="12" id="KW-0963">Cytoplasm</keyword>
<evidence type="ECO:0000256" key="1">
    <source>
        <dbReference type="ARBA" id="ARBA00004496"/>
    </source>
</evidence>
<dbReference type="NCBIfam" id="TIGR03346">
    <property type="entry name" value="chaperone_ClpB"/>
    <property type="match status" value="1"/>
</dbReference>
<evidence type="ECO:0000313" key="15">
    <source>
        <dbReference type="Proteomes" id="UP000823989"/>
    </source>
</evidence>
<gene>
    <name evidence="12 14" type="primary">clpB</name>
    <name evidence="14" type="ORF">H9891_05190</name>
</gene>
<dbReference type="InterPro" id="IPR050130">
    <property type="entry name" value="ClpA_ClpB"/>
</dbReference>
<evidence type="ECO:0000256" key="12">
    <source>
        <dbReference type="RuleBase" id="RU362034"/>
    </source>
</evidence>
<dbReference type="InterPro" id="IPR041546">
    <property type="entry name" value="ClpA/ClpB_AAA_lid"/>
</dbReference>
<evidence type="ECO:0000259" key="13">
    <source>
        <dbReference type="PROSITE" id="PS51903"/>
    </source>
</evidence>
<dbReference type="Pfam" id="PF02861">
    <property type="entry name" value="Clp_N"/>
    <property type="match status" value="1"/>
</dbReference>
<name>A0A9D1QH39_9STAP</name>
<evidence type="ECO:0000256" key="6">
    <source>
        <dbReference type="ARBA" id="ARBA00023016"/>
    </source>
</evidence>
<feature type="coiled-coil region" evidence="12">
    <location>
        <begin position="411"/>
        <end position="525"/>
    </location>
</feature>
<keyword evidence="6 12" id="KW-0346">Stress response</keyword>
<dbReference type="InterPro" id="IPR017730">
    <property type="entry name" value="Chaperonin_ClpB"/>
</dbReference>
<keyword evidence="7 12" id="KW-0175">Coiled coil</keyword>
<reference evidence="14" key="1">
    <citation type="journal article" date="2021" name="PeerJ">
        <title>Extensive microbial diversity within the chicken gut microbiome revealed by metagenomics and culture.</title>
        <authorList>
            <person name="Gilroy R."/>
            <person name="Ravi A."/>
            <person name="Getino M."/>
            <person name="Pursley I."/>
            <person name="Horton D.L."/>
            <person name="Alikhan N.F."/>
            <person name="Baker D."/>
            <person name="Gharbi K."/>
            <person name="Hall N."/>
            <person name="Watson M."/>
            <person name="Adriaenssens E.M."/>
            <person name="Foster-Nyarko E."/>
            <person name="Jarju S."/>
            <person name="Secka A."/>
            <person name="Antonio M."/>
            <person name="Oren A."/>
            <person name="Chaudhuri R.R."/>
            <person name="La Ragione R."/>
            <person name="Hildebrand F."/>
            <person name="Pallen M.J."/>
        </authorList>
    </citation>
    <scope>NUCLEOTIDE SEQUENCE</scope>
    <source>
        <strain evidence="14">ChiHjej13B12-752</strain>
    </source>
</reference>
<evidence type="ECO:0000256" key="3">
    <source>
        <dbReference type="ARBA" id="ARBA00022737"/>
    </source>
</evidence>
<dbReference type="InterPro" id="IPR004176">
    <property type="entry name" value="Clp_R_N"/>
</dbReference>
<evidence type="ECO:0000256" key="8">
    <source>
        <dbReference type="ARBA" id="ARBA00023186"/>
    </source>
</evidence>
<dbReference type="InterPro" id="IPR018368">
    <property type="entry name" value="ClpA/B_CS1"/>
</dbReference>
<dbReference type="Pfam" id="PF10431">
    <property type="entry name" value="ClpB_D2-small"/>
    <property type="match status" value="1"/>
</dbReference>
<dbReference type="GO" id="GO:0016887">
    <property type="term" value="F:ATP hydrolysis activity"/>
    <property type="evidence" value="ECO:0007669"/>
    <property type="project" value="InterPro"/>
</dbReference>
<dbReference type="SUPFAM" id="SSF81923">
    <property type="entry name" value="Double Clp-N motif"/>
    <property type="match status" value="1"/>
</dbReference>
<comment type="function">
    <text evidence="12">Part of a stress-induced multi-chaperone system, it is involved in the recovery of the cell from heat-induced damage, in cooperation with DnaK, DnaJ and GrpE.</text>
</comment>
<organism evidence="14 15">
    <name type="scientific">Candidatus Salinicoccus stercoripullorum</name>
    <dbReference type="NCBI Taxonomy" id="2838756"/>
    <lineage>
        <taxon>Bacteria</taxon>
        <taxon>Bacillati</taxon>
        <taxon>Bacillota</taxon>
        <taxon>Bacilli</taxon>
        <taxon>Bacillales</taxon>
        <taxon>Staphylococcaceae</taxon>
        <taxon>Salinicoccus</taxon>
    </lineage>
</organism>
<accession>A0A9D1QH39</accession>
<keyword evidence="3 10" id="KW-0677">Repeat</keyword>
<dbReference type="Gene3D" id="1.10.1780.10">
    <property type="entry name" value="Clp, N-terminal domain"/>
    <property type="match status" value="1"/>
</dbReference>
<proteinExistence type="inferred from homology"/>
<dbReference type="SUPFAM" id="SSF52540">
    <property type="entry name" value="P-loop containing nucleoside triphosphate hydrolases"/>
    <property type="match status" value="2"/>
</dbReference>
<evidence type="ECO:0000256" key="7">
    <source>
        <dbReference type="ARBA" id="ARBA00023054"/>
    </source>
</evidence>
<evidence type="ECO:0000256" key="4">
    <source>
        <dbReference type="ARBA" id="ARBA00022741"/>
    </source>
</evidence>
<dbReference type="FunFam" id="3.40.50.300:FF:000120">
    <property type="entry name" value="ATP-dependent chaperone ClpB"/>
    <property type="match status" value="1"/>
</dbReference>
<keyword evidence="4 11" id="KW-0547">Nucleotide-binding</keyword>
<dbReference type="FunFam" id="3.40.50.300:FF:000010">
    <property type="entry name" value="Chaperone clpB 1, putative"/>
    <property type="match status" value="1"/>
</dbReference>
<dbReference type="AlphaFoldDB" id="A0A9D1QH39"/>
<comment type="subcellular location">
    <subcellularLocation>
        <location evidence="1 12">Cytoplasm</location>
    </subcellularLocation>
</comment>
<protein>
    <recommendedName>
        <fullName evidence="12">Chaperone protein ClpB</fullName>
    </recommendedName>
</protein>
<dbReference type="GO" id="GO:0005524">
    <property type="term" value="F:ATP binding"/>
    <property type="evidence" value="ECO:0007669"/>
    <property type="project" value="UniProtKB-UniRule"/>
</dbReference>
<dbReference type="InterPro" id="IPR027417">
    <property type="entry name" value="P-loop_NTPase"/>
</dbReference>
<dbReference type="Pfam" id="PF00004">
    <property type="entry name" value="AAA"/>
    <property type="match status" value="1"/>
</dbReference>
<dbReference type="InterPro" id="IPR036628">
    <property type="entry name" value="Clp_N_dom_sf"/>
</dbReference>
<dbReference type="PROSITE" id="PS51903">
    <property type="entry name" value="CLP_R"/>
    <property type="match status" value="1"/>
</dbReference>
<dbReference type="FunFam" id="3.40.50.300:FF:000025">
    <property type="entry name" value="ATP-dependent Clp protease subunit"/>
    <property type="match status" value="1"/>
</dbReference>
<evidence type="ECO:0000256" key="10">
    <source>
        <dbReference type="PROSITE-ProRule" id="PRU01251"/>
    </source>
</evidence>
<dbReference type="CDD" id="cd00009">
    <property type="entry name" value="AAA"/>
    <property type="match status" value="1"/>
</dbReference>
<evidence type="ECO:0000256" key="11">
    <source>
        <dbReference type="RuleBase" id="RU004432"/>
    </source>
</evidence>
<dbReference type="PROSITE" id="PS00871">
    <property type="entry name" value="CLPAB_2"/>
    <property type="match status" value="1"/>
</dbReference>
<comment type="subunit">
    <text evidence="12">Homohexamer; The oligomerization is ATP-dependent.</text>
</comment>
<dbReference type="PRINTS" id="PR00300">
    <property type="entry name" value="CLPPROTEASEA"/>
</dbReference>
<dbReference type="Gene3D" id="1.10.8.60">
    <property type="match status" value="1"/>
</dbReference>
<dbReference type="PROSITE" id="PS00870">
    <property type="entry name" value="CLPAB_1"/>
    <property type="match status" value="1"/>
</dbReference>
<dbReference type="InterPro" id="IPR003959">
    <property type="entry name" value="ATPase_AAA_core"/>
</dbReference>
<dbReference type="GO" id="GO:0042026">
    <property type="term" value="P:protein refolding"/>
    <property type="evidence" value="ECO:0007669"/>
    <property type="project" value="UniProtKB-UniRule"/>
</dbReference>
<dbReference type="CDD" id="cd19499">
    <property type="entry name" value="RecA-like_ClpB_Hsp104-like"/>
    <property type="match status" value="1"/>
</dbReference>
<dbReference type="Pfam" id="PF17871">
    <property type="entry name" value="AAA_lid_9"/>
    <property type="match status" value="1"/>
</dbReference>
<reference evidence="14" key="2">
    <citation type="submission" date="2021-04" db="EMBL/GenBank/DDBJ databases">
        <authorList>
            <person name="Gilroy R."/>
        </authorList>
    </citation>
    <scope>NUCLEOTIDE SEQUENCE</scope>
    <source>
        <strain evidence="14">ChiHjej13B12-752</strain>
    </source>
</reference>
<dbReference type="PANTHER" id="PTHR11638">
    <property type="entry name" value="ATP-DEPENDENT CLP PROTEASE"/>
    <property type="match status" value="1"/>
</dbReference>
<dbReference type="PANTHER" id="PTHR11638:SF18">
    <property type="entry name" value="HEAT SHOCK PROTEIN 104"/>
    <property type="match status" value="1"/>
</dbReference>
<dbReference type="EMBL" id="DXHR01000018">
    <property type="protein sequence ID" value="HIW12539.1"/>
    <property type="molecule type" value="Genomic_DNA"/>
</dbReference>
<dbReference type="GO" id="GO:0005737">
    <property type="term" value="C:cytoplasm"/>
    <property type="evidence" value="ECO:0007669"/>
    <property type="project" value="UniProtKB-SubCell"/>
</dbReference>
<evidence type="ECO:0000256" key="9">
    <source>
        <dbReference type="ARBA" id="ARBA00026057"/>
    </source>
</evidence>
<dbReference type="GO" id="GO:0034605">
    <property type="term" value="P:cellular response to heat"/>
    <property type="evidence" value="ECO:0007669"/>
    <property type="project" value="TreeGrafter"/>
</dbReference>
<dbReference type="InterPro" id="IPR001270">
    <property type="entry name" value="ClpA/B"/>
</dbReference>
<dbReference type="InterPro" id="IPR028299">
    <property type="entry name" value="ClpA/B_CS2"/>
</dbReference>
<dbReference type="Proteomes" id="UP000823989">
    <property type="component" value="Unassembled WGS sequence"/>
</dbReference>
<feature type="domain" description="Clp R" evidence="13">
    <location>
        <begin position="3"/>
        <end position="145"/>
    </location>
</feature>
<sequence length="866" mass="98298">MDINRMTYTVQSVIERAQTISVDLKLQSIEIEAVMKAMLEMDDSMASDVLERANIDVKALSAAYDEKLAKYNTVTGDNVQYGQYMSNGFTKLISRAEKIMAEMSDEYVSVEHLLLSAVETEEIMKDTVGNKNQVIREIINKVRGGNHVTTQNPEVQYEVLEKYGRDLVEEVRNGNIDPVIGRDEEIRNSIRILSRKRKNNPVLIGEPGVGKTAIVEGLAQRIVRRDVPDSLRDKTIFELDLSALVAGAKYRGEFEERLKAVLKEVKESDGRIILFIDEIHMLVGAGKTEGAMDAGNMLKPMLSRGELHCIGATTLNEYREYIEKDSALERRFQKVQIPEPDVEDTISILRGLKERYEVHHGVRITDRALVAAAELSDRYISDRFLPDKAIDLMDQASATIRTEMGSNPTELDQINRRVMQLEIEEQALKSEDDSVSRNRLGELQKELSEAREAQHSLAQRVEKEKGQIQQVTGKREELDRVRQELEDAENNYELERAAELRHGRLPALEKELLELEEKLQEESAGENRIIREVVTEDEIGYIVSQWTGIPVTKLVETEKDKLLKLSDILHERVVGQDEPVDLVSDAVIRARAGIKDPDRPIGSFLFLGPTGVGKTELAKALAATMFDSEKHMIRIDMSEYMEKHAVSRLIGAPPGYVGHEEGGQLTEAIRRQPYSVILLDEVEKAHSDVFNILLQLLDEGRLTDSKGRSVDFRNTIIIMTSNIGSHHLLDSMTEGGGITDEVRDTVMSEVHMYFKPEIINRMDDIVMFSPLSKNNMKMITDKLINDLNRRLMDQHMTVEVTEAVKDWISDEAYEPQFGARPLKRFIQRHIETPLAKELIARDMEDGLKIRVDYRDGELKFDMDGSE</sequence>
<dbReference type="Gene3D" id="3.40.50.300">
    <property type="entry name" value="P-loop containing nucleotide triphosphate hydrolases"/>
    <property type="match status" value="3"/>
</dbReference>
<dbReference type="SMART" id="SM01086">
    <property type="entry name" value="ClpB_D2-small"/>
    <property type="match status" value="1"/>
</dbReference>
<comment type="caution">
    <text evidence="14">The sequence shown here is derived from an EMBL/GenBank/DDBJ whole genome shotgun (WGS) entry which is preliminary data.</text>
</comment>
<evidence type="ECO:0000256" key="5">
    <source>
        <dbReference type="ARBA" id="ARBA00022840"/>
    </source>
</evidence>
<comment type="similarity">
    <text evidence="2 11">Belongs to the ClpA/ClpB family.</text>
</comment>
<dbReference type="SMART" id="SM00382">
    <property type="entry name" value="AAA"/>
    <property type="match status" value="2"/>
</dbReference>
<dbReference type="InterPro" id="IPR019489">
    <property type="entry name" value="Clp_ATPase_C"/>
</dbReference>
<evidence type="ECO:0000313" key="14">
    <source>
        <dbReference type="EMBL" id="HIW12539.1"/>
    </source>
</evidence>
<evidence type="ECO:0000256" key="2">
    <source>
        <dbReference type="ARBA" id="ARBA00008675"/>
    </source>
</evidence>